<feature type="domain" description="DUF218" evidence="1">
    <location>
        <begin position="26"/>
        <end position="167"/>
    </location>
</feature>
<dbReference type="InterPro" id="IPR051599">
    <property type="entry name" value="Cell_Envelope_Assoc"/>
</dbReference>
<evidence type="ECO:0000313" key="2">
    <source>
        <dbReference type="EMBL" id="MFD0958931.1"/>
    </source>
</evidence>
<name>A0ABW3HN63_9BACL</name>
<dbReference type="InterPro" id="IPR003848">
    <property type="entry name" value="DUF218"/>
</dbReference>
<protein>
    <submittedName>
        <fullName evidence="2">YdcF family protein</fullName>
    </submittedName>
</protein>
<dbReference type="EMBL" id="JBHTJZ010000005">
    <property type="protein sequence ID" value="MFD0958931.1"/>
    <property type="molecule type" value="Genomic_DNA"/>
</dbReference>
<sequence length="192" mass="21349">MGLLWVGYVFWIIQSYDMKKQFAPADAGIVLGAALWRDQPSPALKERLNLALSLYEQGVVDRLILSGGLGGLVSSITEAEGMRNYLTDRGVPEEDLLLEDKASSTYQNLYYSRGLGERENVQSYLLITHDYHAARAGDIADFLDMGDVQVAGVTSQVLSPVYHSLREILAYTKWKLDALSLWSGLRDEASMI</sequence>
<comment type="caution">
    <text evidence="2">The sequence shown here is derived from an EMBL/GenBank/DDBJ whole genome shotgun (WGS) entry which is preliminary data.</text>
</comment>
<dbReference type="Proteomes" id="UP001596989">
    <property type="component" value="Unassembled WGS sequence"/>
</dbReference>
<dbReference type="InterPro" id="IPR014729">
    <property type="entry name" value="Rossmann-like_a/b/a_fold"/>
</dbReference>
<gene>
    <name evidence="2" type="ORF">ACFQ2I_05950</name>
</gene>
<dbReference type="PANTHER" id="PTHR30336">
    <property type="entry name" value="INNER MEMBRANE PROTEIN, PROBABLE PERMEASE"/>
    <property type="match status" value="1"/>
</dbReference>
<proteinExistence type="predicted"/>
<evidence type="ECO:0000259" key="1">
    <source>
        <dbReference type="Pfam" id="PF02698"/>
    </source>
</evidence>
<dbReference type="Pfam" id="PF02698">
    <property type="entry name" value="DUF218"/>
    <property type="match status" value="1"/>
</dbReference>
<evidence type="ECO:0000313" key="3">
    <source>
        <dbReference type="Proteomes" id="UP001596989"/>
    </source>
</evidence>
<dbReference type="CDD" id="cd06259">
    <property type="entry name" value="YdcF-like"/>
    <property type="match status" value="1"/>
</dbReference>
<dbReference type="RefSeq" id="WP_377562763.1">
    <property type="nucleotide sequence ID" value="NZ_JBHTJZ010000005.1"/>
</dbReference>
<organism evidence="2 3">
    <name type="scientific">Paenibacillus chungangensis</name>
    <dbReference type="NCBI Taxonomy" id="696535"/>
    <lineage>
        <taxon>Bacteria</taxon>
        <taxon>Bacillati</taxon>
        <taxon>Bacillota</taxon>
        <taxon>Bacilli</taxon>
        <taxon>Bacillales</taxon>
        <taxon>Paenibacillaceae</taxon>
        <taxon>Paenibacillus</taxon>
    </lineage>
</organism>
<accession>A0ABW3HN63</accession>
<keyword evidence="3" id="KW-1185">Reference proteome</keyword>
<reference evidence="3" key="1">
    <citation type="journal article" date="2019" name="Int. J. Syst. Evol. Microbiol.">
        <title>The Global Catalogue of Microorganisms (GCM) 10K type strain sequencing project: providing services to taxonomists for standard genome sequencing and annotation.</title>
        <authorList>
            <consortium name="The Broad Institute Genomics Platform"/>
            <consortium name="The Broad Institute Genome Sequencing Center for Infectious Disease"/>
            <person name="Wu L."/>
            <person name="Ma J."/>
        </authorList>
    </citation>
    <scope>NUCLEOTIDE SEQUENCE [LARGE SCALE GENOMIC DNA]</scope>
    <source>
        <strain evidence="3">CCUG 59129</strain>
    </source>
</reference>
<dbReference type="Gene3D" id="3.40.50.620">
    <property type="entry name" value="HUPs"/>
    <property type="match status" value="1"/>
</dbReference>
<dbReference type="PANTHER" id="PTHR30336:SF20">
    <property type="entry name" value="DUF218 DOMAIN-CONTAINING PROTEIN"/>
    <property type="match status" value="1"/>
</dbReference>